<dbReference type="Gene3D" id="3.40.50.1000">
    <property type="entry name" value="HAD superfamily/HAD-like"/>
    <property type="match status" value="1"/>
</dbReference>
<accession>D6XSD7</accession>
<dbReference type="AlphaFoldDB" id="D6XSD7"/>
<comment type="cofactor">
    <cofactor evidence="3">
        <name>Mg(2+)</name>
        <dbReference type="ChEBI" id="CHEBI:18420"/>
    </cofactor>
    <cofactor evidence="3">
        <name>Co(2+)</name>
        <dbReference type="ChEBI" id="CHEBI:48828"/>
    </cofactor>
</comment>
<dbReference type="STRING" id="439292.Bsel_1210"/>
<dbReference type="HAMAP" id="MF_02240">
    <property type="entry name" value="PSP"/>
    <property type="match status" value="1"/>
</dbReference>
<dbReference type="PANTHER" id="PTHR46470:SF3">
    <property type="entry name" value="N-ACYLNEURAMINATE-9-PHOSPHATASE"/>
    <property type="match status" value="1"/>
</dbReference>
<dbReference type="EMBL" id="CP001791">
    <property type="protein sequence ID" value="ADH98723.1"/>
    <property type="molecule type" value="Genomic_DNA"/>
</dbReference>
<dbReference type="GO" id="GO:0036424">
    <property type="term" value="F:L-phosphoserine phosphatase activity"/>
    <property type="evidence" value="ECO:0007669"/>
    <property type="project" value="UniProtKB-UniRule"/>
</dbReference>
<comment type="pathway">
    <text evidence="3">Amino-acid biosynthesis; L-serine biosynthesis; L-serine from 3-phospho-D-glycerate: step 3/3.</text>
</comment>
<protein>
    <recommendedName>
        <fullName evidence="3">Phosphoserine phosphatase</fullName>
        <shortName evidence="3">PSP</shortName>
        <ecNumber evidence="3">3.1.3.3</ecNumber>
    </recommendedName>
</protein>
<dbReference type="GO" id="GO:0006564">
    <property type="term" value="P:L-serine biosynthetic process"/>
    <property type="evidence" value="ECO:0007669"/>
    <property type="project" value="UniProtKB-UniRule"/>
</dbReference>
<evidence type="ECO:0000313" key="5">
    <source>
        <dbReference type="Proteomes" id="UP000000271"/>
    </source>
</evidence>
<evidence type="ECO:0000256" key="2">
    <source>
        <dbReference type="ARBA" id="ARBA00022842"/>
    </source>
</evidence>
<comment type="catalytic activity">
    <reaction evidence="3">
        <text>O-phospho-D-serine + H2O = D-serine + phosphate</text>
        <dbReference type="Rhea" id="RHEA:24873"/>
        <dbReference type="ChEBI" id="CHEBI:15377"/>
        <dbReference type="ChEBI" id="CHEBI:35247"/>
        <dbReference type="ChEBI" id="CHEBI:43474"/>
        <dbReference type="ChEBI" id="CHEBI:58680"/>
        <dbReference type="EC" id="3.1.3.3"/>
    </reaction>
</comment>
<reference evidence="4" key="1">
    <citation type="submission" date="2009-10" db="EMBL/GenBank/DDBJ databases">
        <title>Complete sequence of Bacillus selenitireducens MLS10.</title>
        <authorList>
            <consortium name="US DOE Joint Genome Institute"/>
            <person name="Lucas S."/>
            <person name="Copeland A."/>
            <person name="Lapidus A."/>
            <person name="Glavina del Rio T."/>
            <person name="Dalin E."/>
            <person name="Tice H."/>
            <person name="Bruce D."/>
            <person name="Goodwin L."/>
            <person name="Pitluck S."/>
            <person name="Sims D."/>
            <person name="Brettin T."/>
            <person name="Detter J.C."/>
            <person name="Han C."/>
            <person name="Larimer F."/>
            <person name="Land M."/>
            <person name="Hauser L."/>
            <person name="Kyrpides N."/>
            <person name="Ovchinnikova G."/>
            <person name="Stolz J."/>
        </authorList>
    </citation>
    <scope>NUCLEOTIDE SEQUENCE [LARGE SCALE GENOMIC DNA]</scope>
    <source>
        <strain evidence="4">MLS10</strain>
    </source>
</reference>
<dbReference type="InterPro" id="IPR023214">
    <property type="entry name" value="HAD_sf"/>
</dbReference>
<keyword evidence="3" id="KW-0170">Cobalt</keyword>
<sequence>MTNAIFFDLDDTLLNDARSVETALRKTCAFAESKARVEANSLYEAIRLKAPEVYARYDAYPFTKKIGINPFEGLWGEFDDPSDGFRELKSIITHYQKTSWTEALQYCGINDEQLGRQLATTFRTERLANPFLFDDALPVLEELKESYELVLLTNGSPQLQNIKLKLTPELVPYFSTIIISGEFGIGKPDPSIFEHALSLAGQKAQDVLMVGDNLMTDIKGANATGITSVWLNREGKQPKVVRPDHEIASLDELKKLLPC</sequence>
<keyword evidence="3" id="KW-0718">Serine biosynthesis</keyword>
<dbReference type="Gene3D" id="1.20.120.710">
    <property type="entry name" value="Haloacid dehalogenase hydrolase-like domain"/>
    <property type="match status" value="1"/>
</dbReference>
<keyword evidence="5" id="KW-1185">Reference proteome</keyword>
<dbReference type="NCBIfam" id="TIGR01549">
    <property type="entry name" value="HAD-SF-IA-v1"/>
    <property type="match status" value="1"/>
</dbReference>
<name>D6XSD7_BACIE</name>
<dbReference type="InterPro" id="IPR044266">
    <property type="entry name" value="PSP_YsaA"/>
</dbReference>
<keyword evidence="3" id="KW-0028">Amino-acid biosynthesis</keyword>
<dbReference type="KEGG" id="bse:Bsel_1210"/>
<keyword evidence="1 3" id="KW-0378">Hydrolase</keyword>
<dbReference type="InterPro" id="IPR036412">
    <property type="entry name" value="HAD-like_sf"/>
</dbReference>
<evidence type="ECO:0000256" key="3">
    <source>
        <dbReference type="HAMAP-Rule" id="MF_02240"/>
    </source>
</evidence>
<evidence type="ECO:0000313" key="4">
    <source>
        <dbReference type="EMBL" id="ADH98723.1"/>
    </source>
</evidence>
<keyword evidence="2 3" id="KW-0460">Magnesium</keyword>
<evidence type="ECO:0000256" key="1">
    <source>
        <dbReference type="ARBA" id="ARBA00022801"/>
    </source>
</evidence>
<dbReference type="EC" id="3.1.3.3" evidence="3"/>
<comment type="function">
    <text evidence="3">Catalyzes the last step of the phosphorylated serine biosynthetic pathway, i.e. dephosphorylation of O-phospho-L-serine to form L-serine.</text>
</comment>
<dbReference type="Pfam" id="PF00702">
    <property type="entry name" value="Hydrolase"/>
    <property type="match status" value="1"/>
</dbReference>
<dbReference type="RefSeq" id="WP_013172147.1">
    <property type="nucleotide sequence ID" value="NC_014219.1"/>
</dbReference>
<dbReference type="InterPro" id="IPR006439">
    <property type="entry name" value="HAD-SF_hydro_IA"/>
</dbReference>
<gene>
    <name evidence="4" type="ordered locus">Bsel_1210</name>
</gene>
<dbReference type="InterPro" id="IPR051400">
    <property type="entry name" value="HAD-like_hydrolase"/>
</dbReference>
<dbReference type="HOGENOM" id="CLU_045011_8_2_9"/>
<dbReference type="OrthoDB" id="9809962at2"/>
<dbReference type="SFLD" id="SFLDS00003">
    <property type="entry name" value="Haloacid_Dehalogenase"/>
    <property type="match status" value="1"/>
</dbReference>
<proteinExistence type="inferred from homology"/>
<dbReference type="SFLD" id="SFLDG01129">
    <property type="entry name" value="C1.5:_HAD__Beta-PGM__Phosphata"/>
    <property type="match status" value="1"/>
</dbReference>
<dbReference type="SUPFAM" id="SSF56784">
    <property type="entry name" value="HAD-like"/>
    <property type="match status" value="1"/>
</dbReference>
<comment type="similarity">
    <text evidence="3">Belongs to the HAD-like hydrolase superfamily.</text>
</comment>
<comment type="catalytic activity">
    <reaction evidence="3">
        <text>O-phospho-L-serine + H2O = L-serine + phosphate</text>
        <dbReference type="Rhea" id="RHEA:21208"/>
        <dbReference type="ChEBI" id="CHEBI:15377"/>
        <dbReference type="ChEBI" id="CHEBI:33384"/>
        <dbReference type="ChEBI" id="CHEBI:43474"/>
        <dbReference type="ChEBI" id="CHEBI:57524"/>
        <dbReference type="EC" id="3.1.3.3"/>
    </reaction>
</comment>
<dbReference type="Proteomes" id="UP000000271">
    <property type="component" value="Chromosome"/>
</dbReference>
<dbReference type="PANTHER" id="PTHR46470">
    <property type="entry name" value="N-ACYLNEURAMINATE-9-PHOSPHATASE"/>
    <property type="match status" value="1"/>
</dbReference>
<dbReference type="NCBIfam" id="TIGR01509">
    <property type="entry name" value="HAD-SF-IA-v3"/>
    <property type="match status" value="1"/>
</dbReference>
<dbReference type="eggNOG" id="COG1011">
    <property type="taxonomic scope" value="Bacteria"/>
</dbReference>
<organism evidence="4 5">
    <name type="scientific">Bacillus selenitireducens (strain ATCC 700615 / DSM 15326 / MLS10)</name>
    <dbReference type="NCBI Taxonomy" id="439292"/>
    <lineage>
        <taxon>Bacteria</taxon>
        <taxon>Bacillati</taxon>
        <taxon>Bacillota</taxon>
        <taxon>Bacilli</taxon>
        <taxon>Bacillales</taxon>
        <taxon>Bacillaceae</taxon>
        <taxon>Salisediminibacterium</taxon>
    </lineage>
</organism>